<reference evidence="1 2" key="1">
    <citation type="submission" date="2018-11" db="EMBL/GenBank/DDBJ databases">
        <authorList>
            <consortium name="Pathogen Informatics"/>
        </authorList>
    </citation>
    <scope>NUCLEOTIDE SEQUENCE [LARGE SCALE GENOMIC DNA]</scope>
</reference>
<accession>A0A3P8AP62</accession>
<evidence type="ECO:0000313" key="3">
    <source>
        <dbReference type="WBParaSite" id="HPBE_0001966701-mRNA-1"/>
    </source>
</evidence>
<evidence type="ECO:0000313" key="2">
    <source>
        <dbReference type="Proteomes" id="UP000050761"/>
    </source>
</evidence>
<accession>A0A183GC07</accession>
<dbReference type="EMBL" id="UZAH01031534">
    <property type="protein sequence ID" value="VDP16107.1"/>
    <property type="molecule type" value="Genomic_DNA"/>
</dbReference>
<sequence>MDITVGHIRADFDSHSLPTDVPLHTEQRVQGRPLRGRPGSRQPNLLEEKVRLWREALADKGLRLTPMRKIKWAQKIPMLLMRMRDLADCYWIRMLKTAIVTWMIRKQAHWFFALVTTPIPILTPAEIVAITIVKVGQATLKLEEHGFFSHGPNDRVLMCVKPTDFFKLFLNDDLINHIKEGTN</sequence>
<dbReference type="WBParaSite" id="HPBE_0001966701-mRNA-1">
    <property type="protein sequence ID" value="HPBE_0001966701-mRNA-1"/>
    <property type="gene ID" value="HPBE_0001966701"/>
</dbReference>
<name>A0A183GC07_HELPZ</name>
<gene>
    <name evidence="1" type="ORF">HPBE_LOCUS19669</name>
</gene>
<organism evidence="2 3">
    <name type="scientific">Heligmosomoides polygyrus</name>
    <name type="common">Parasitic roundworm</name>
    <dbReference type="NCBI Taxonomy" id="6339"/>
    <lineage>
        <taxon>Eukaryota</taxon>
        <taxon>Metazoa</taxon>
        <taxon>Ecdysozoa</taxon>
        <taxon>Nematoda</taxon>
        <taxon>Chromadorea</taxon>
        <taxon>Rhabditida</taxon>
        <taxon>Rhabditina</taxon>
        <taxon>Rhabditomorpha</taxon>
        <taxon>Strongyloidea</taxon>
        <taxon>Heligmosomidae</taxon>
        <taxon>Heligmosomoides</taxon>
    </lineage>
</organism>
<protein>
    <submittedName>
        <fullName evidence="1 3">Uncharacterized protein</fullName>
    </submittedName>
</protein>
<proteinExistence type="predicted"/>
<dbReference type="Proteomes" id="UP000050761">
    <property type="component" value="Unassembled WGS sequence"/>
</dbReference>
<dbReference type="AlphaFoldDB" id="A0A183GC07"/>
<reference evidence="3" key="2">
    <citation type="submission" date="2019-09" db="UniProtKB">
        <authorList>
            <consortium name="WormBaseParasite"/>
        </authorList>
    </citation>
    <scope>IDENTIFICATION</scope>
</reference>
<keyword evidence="2" id="KW-1185">Reference proteome</keyword>
<evidence type="ECO:0000313" key="1">
    <source>
        <dbReference type="EMBL" id="VDP16107.1"/>
    </source>
</evidence>